<gene>
    <name evidence="2" type="ORF">YP76_20780</name>
</gene>
<accession>A0A0M3APG0</accession>
<name>A0A0M3APG0_9SPHN</name>
<dbReference type="AlphaFoldDB" id="A0A0M3APG0"/>
<protein>
    <submittedName>
        <fullName evidence="2">Uncharacterized protein</fullName>
    </submittedName>
</protein>
<organism evidence="2 3">
    <name type="scientific">Sphingobium chungbukense</name>
    <dbReference type="NCBI Taxonomy" id="56193"/>
    <lineage>
        <taxon>Bacteria</taxon>
        <taxon>Pseudomonadati</taxon>
        <taxon>Pseudomonadota</taxon>
        <taxon>Alphaproteobacteria</taxon>
        <taxon>Sphingomonadales</taxon>
        <taxon>Sphingomonadaceae</taxon>
        <taxon>Sphingobium</taxon>
    </lineage>
</organism>
<reference evidence="2 3" key="1">
    <citation type="submission" date="2015-04" db="EMBL/GenBank/DDBJ databases">
        <title>Genome sequence of aromatic hydrocarbons-degrading Sphingobium chungbukense DJ77.</title>
        <authorList>
            <person name="Kim Y.-C."/>
            <person name="Chae J.-C."/>
        </authorList>
    </citation>
    <scope>NUCLEOTIDE SEQUENCE [LARGE SCALE GENOMIC DNA]</scope>
    <source>
        <strain evidence="2 3">DJ77</strain>
    </source>
</reference>
<evidence type="ECO:0000313" key="2">
    <source>
        <dbReference type="EMBL" id="KKW90424.1"/>
    </source>
</evidence>
<proteinExistence type="predicted"/>
<keyword evidence="3" id="KW-1185">Reference proteome</keyword>
<sequence>MGQLTPVEAANWMALYLATGICCVMAFALSSGMVLCAVYRERSWVAVTSLKAAVLFVPRTWWRWQKLYLTSMPVTLAIVILFAGSMNWR</sequence>
<keyword evidence="1" id="KW-0812">Transmembrane</keyword>
<evidence type="ECO:0000256" key="1">
    <source>
        <dbReference type="SAM" id="Phobius"/>
    </source>
</evidence>
<keyword evidence="1" id="KW-0472">Membrane</keyword>
<keyword evidence="1" id="KW-1133">Transmembrane helix</keyword>
<feature type="transmembrane region" description="Helical" evidence="1">
    <location>
        <begin position="68"/>
        <end position="88"/>
    </location>
</feature>
<dbReference type="EMBL" id="LBIC01000010">
    <property type="protein sequence ID" value="KKW90424.1"/>
    <property type="molecule type" value="Genomic_DNA"/>
</dbReference>
<evidence type="ECO:0000313" key="3">
    <source>
        <dbReference type="Proteomes" id="UP000033874"/>
    </source>
</evidence>
<comment type="caution">
    <text evidence="2">The sequence shown here is derived from an EMBL/GenBank/DDBJ whole genome shotgun (WGS) entry which is preliminary data.</text>
</comment>
<dbReference type="PATRIC" id="fig|56193.3.peg.4365"/>
<feature type="transmembrane region" description="Helical" evidence="1">
    <location>
        <begin position="12"/>
        <end position="37"/>
    </location>
</feature>
<dbReference type="Proteomes" id="UP000033874">
    <property type="component" value="Unassembled WGS sequence"/>
</dbReference>
<dbReference type="RefSeq" id="WP_046765510.1">
    <property type="nucleotide sequence ID" value="NZ_LBIC01000010.1"/>
</dbReference>